<dbReference type="Proteomes" id="UP001627154">
    <property type="component" value="Unassembled WGS sequence"/>
</dbReference>
<keyword evidence="3" id="KW-1185">Reference proteome</keyword>
<keyword evidence="1" id="KW-0812">Transmembrane</keyword>
<evidence type="ECO:0000256" key="1">
    <source>
        <dbReference type="SAM" id="Phobius"/>
    </source>
</evidence>
<feature type="transmembrane region" description="Helical" evidence="1">
    <location>
        <begin position="42"/>
        <end position="62"/>
    </location>
</feature>
<gene>
    <name evidence="2" type="ORF">TKK_007179</name>
</gene>
<dbReference type="EMBL" id="JBJJXI010000056">
    <property type="protein sequence ID" value="KAL3399313.1"/>
    <property type="molecule type" value="Genomic_DNA"/>
</dbReference>
<evidence type="ECO:0000313" key="3">
    <source>
        <dbReference type="Proteomes" id="UP001627154"/>
    </source>
</evidence>
<keyword evidence="1" id="KW-1133">Transmembrane helix</keyword>
<keyword evidence="1" id="KW-0472">Membrane</keyword>
<sequence>MESTTPHTPCACVRFYSPSESCARAWEYRRSRAQTRTRSPAFERHVCICLCVCVCVCVYMYVCIGETAAIYTADNACAYTYECRVGANEVKMSLEKRRTSTTARGGHPWLVSADRG</sequence>
<name>A0ABD2X399_9HYME</name>
<dbReference type="AlphaFoldDB" id="A0ABD2X399"/>
<reference evidence="2 3" key="1">
    <citation type="journal article" date="2024" name="bioRxiv">
        <title>A reference genome for Trichogramma kaykai: A tiny desert-dwelling parasitoid wasp with competing sex-ratio distorters.</title>
        <authorList>
            <person name="Culotta J."/>
            <person name="Lindsey A.R."/>
        </authorList>
    </citation>
    <scope>NUCLEOTIDE SEQUENCE [LARGE SCALE GENOMIC DNA]</scope>
    <source>
        <strain evidence="2 3">KSX58</strain>
    </source>
</reference>
<accession>A0ABD2X399</accession>
<evidence type="ECO:0000313" key="2">
    <source>
        <dbReference type="EMBL" id="KAL3399313.1"/>
    </source>
</evidence>
<protein>
    <submittedName>
        <fullName evidence="2">Uncharacterized protein</fullName>
    </submittedName>
</protein>
<proteinExistence type="predicted"/>
<organism evidence="2 3">
    <name type="scientific">Trichogramma kaykai</name>
    <dbReference type="NCBI Taxonomy" id="54128"/>
    <lineage>
        <taxon>Eukaryota</taxon>
        <taxon>Metazoa</taxon>
        <taxon>Ecdysozoa</taxon>
        <taxon>Arthropoda</taxon>
        <taxon>Hexapoda</taxon>
        <taxon>Insecta</taxon>
        <taxon>Pterygota</taxon>
        <taxon>Neoptera</taxon>
        <taxon>Endopterygota</taxon>
        <taxon>Hymenoptera</taxon>
        <taxon>Apocrita</taxon>
        <taxon>Proctotrupomorpha</taxon>
        <taxon>Chalcidoidea</taxon>
        <taxon>Trichogrammatidae</taxon>
        <taxon>Trichogramma</taxon>
    </lineage>
</organism>
<comment type="caution">
    <text evidence="2">The sequence shown here is derived from an EMBL/GenBank/DDBJ whole genome shotgun (WGS) entry which is preliminary data.</text>
</comment>